<evidence type="ECO:0000313" key="1">
    <source>
        <dbReference type="EMBL" id="QSB04146.1"/>
    </source>
</evidence>
<protein>
    <submittedName>
        <fullName evidence="1">Uncharacterized protein</fullName>
    </submittedName>
</protein>
<dbReference type="Proteomes" id="UP000662939">
    <property type="component" value="Chromosome"/>
</dbReference>
<dbReference type="AlphaFoldDB" id="A0A895XNS4"/>
<organism evidence="1 2">
    <name type="scientific">Natronoglycomyces albus</name>
    <dbReference type="NCBI Taxonomy" id="2811108"/>
    <lineage>
        <taxon>Bacteria</taxon>
        <taxon>Bacillati</taxon>
        <taxon>Actinomycetota</taxon>
        <taxon>Actinomycetes</taxon>
        <taxon>Glycomycetales</taxon>
        <taxon>Glycomycetaceae</taxon>
        <taxon>Natronoglycomyces</taxon>
    </lineage>
</organism>
<reference evidence="1" key="1">
    <citation type="submission" date="2021-02" db="EMBL/GenBank/DDBJ databases">
        <title>Natronoglycomyces albus gen. nov., sp. nov, a haloalkaliphilic actinobacterium from a soda solonchak soil.</title>
        <authorList>
            <person name="Sorokin D.Y."/>
            <person name="Khijniak T.V."/>
            <person name="Zakharycheva A.P."/>
            <person name="Boueva O.V."/>
            <person name="Ariskina E.V."/>
            <person name="Hahnke R.L."/>
            <person name="Bunk B."/>
            <person name="Sproer C."/>
            <person name="Schumann P."/>
            <person name="Evtushenko L.I."/>
            <person name="Kublanov I.V."/>
        </authorList>
    </citation>
    <scope>NUCLEOTIDE SEQUENCE</scope>
    <source>
        <strain evidence="1">DSM 106290</strain>
    </source>
</reference>
<keyword evidence="2" id="KW-1185">Reference proteome</keyword>
<name>A0A895XNS4_9ACTN</name>
<accession>A0A895XNS4</accession>
<sequence length="143" mass="15496">MTVADVQQQHIIGLITSFASLDKREELLRLAEDPAKHGDLLALLFHRGTLGTHWARKVTSGRDTHTIEQLLHASGSGGQCVVISTSPDADGQCLPLAEALEKYVGSGSTLIISCSPGELVYFEDDSTDERYVFSTRDGTASFF</sequence>
<dbReference type="KEGG" id="nav:JQS30_10005"/>
<proteinExistence type="predicted"/>
<evidence type="ECO:0000313" key="2">
    <source>
        <dbReference type="Proteomes" id="UP000662939"/>
    </source>
</evidence>
<dbReference type="RefSeq" id="WP_213170145.1">
    <property type="nucleotide sequence ID" value="NZ_CP070496.1"/>
</dbReference>
<dbReference type="EMBL" id="CP070496">
    <property type="protein sequence ID" value="QSB04146.1"/>
    <property type="molecule type" value="Genomic_DNA"/>
</dbReference>
<gene>
    <name evidence="1" type="ORF">JQS30_10005</name>
</gene>